<evidence type="ECO:0000313" key="3">
    <source>
        <dbReference type="Proteomes" id="UP000006054"/>
    </source>
</evidence>
<gene>
    <name evidence="2" type="ordered locus">Fleli_3925</name>
</gene>
<proteinExistence type="predicted"/>
<keyword evidence="1" id="KW-0472">Membrane</keyword>
<dbReference type="RefSeq" id="WP_014799651.1">
    <property type="nucleotide sequence ID" value="NC_018018.1"/>
</dbReference>
<dbReference type="Proteomes" id="UP000006054">
    <property type="component" value="Chromosome"/>
</dbReference>
<reference evidence="3" key="1">
    <citation type="submission" date="2012-06" db="EMBL/GenBank/DDBJ databases">
        <title>The complete genome of Flexibacter litoralis DSM 6794.</title>
        <authorList>
            <person name="Lucas S."/>
            <person name="Copeland A."/>
            <person name="Lapidus A."/>
            <person name="Glavina del Rio T."/>
            <person name="Dalin E."/>
            <person name="Tice H."/>
            <person name="Bruce D."/>
            <person name="Goodwin L."/>
            <person name="Pitluck S."/>
            <person name="Peters L."/>
            <person name="Ovchinnikova G."/>
            <person name="Lu M."/>
            <person name="Kyrpides N."/>
            <person name="Mavromatis K."/>
            <person name="Ivanova N."/>
            <person name="Brettin T."/>
            <person name="Detter J.C."/>
            <person name="Han C."/>
            <person name="Larimer F."/>
            <person name="Land M."/>
            <person name="Hauser L."/>
            <person name="Markowitz V."/>
            <person name="Cheng J.-F."/>
            <person name="Hugenholtz P."/>
            <person name="Woyke T."/>
            <person name="Wu D."/>
            <person name="Spring S."/>
            <person name="Lang E."/>
            <person name="Kopitz M."/>
            <person name="Brambilla E."/>
            <person name="Klenk H.-P."/>
            <person name="Eisen J.A."/>
        </authorList>
    </citation>
    <scope>NUCLEOTIDE SEQUENCE [LARGE SCALE GENOMIC DNA]</scope>
    <source>
        <strain evidence="3">ATCC 23117 / DSM 6794 / NBRC 15988 / NCIMB 1366 / Sio-4</strain>
    </source>
</reference>
<evidence type="ECO:0000313" key="2">
    <source>
        <dbReference type="EMBL" id="AFM06228.1"/>
    </source>
</evidence>
<sequence length="217" mass="25155">MDSKHCNQTETLGFVPTPIPTLVAKKKVRGKNNNDKLIFEIGNSNINFLYLLFIIPVISFTLSVNINNWIGGLFFLVTPLFGIILFSIIEKLEASELIIKILRVYKNTVKVLETGIEVQNKKFYSYYEIQKIEYIKKKNLDFSFKQIDTYLNIHLKNGEIIKQELPSKSYENTKPFLFALAWAAQFTELHFYTENKKELGLVKSIERNYTGKILVLS</sequence>
<dbReference type="AlphaFoldDB" id="I4AQJ3"/>
<accession>I4AQJ3</accession>
<feature type="transmembrane region" description="Helical" evidence="1">
    <location>
        <begin position="69"/>
        <end position="89"/>
    </location>
</feature>
<dbReference type="KEGG" id="fli:Fleli_3925"/>
<organism evidence="2 3">
    <name type="scientific">Bernardetia litoralis (strain ATCC 23117 / DSM 6794 / NBRC 15988 / NCIMB 1366 / Fx l1 / Sio-4)</name>
    <name type="common">Flexibacter litoralis</name>
    <dbReference type="NCBI Taxonomy" id="880071"/>
    <lineage>
        <taxon>Bacteria</taxon>
        <taxon>Pseudomonadati</taxon>
        <taxon>Bacteroidota</taxon>
        <taxon>Cytophagia</taxon>
        <taxon>Cytophagales</taxon>
        <taxon>Bernardetiaceae</taxon>
        <taxon>Bernardetia</taxon>
    </lineage>
</organism>
<dbReference type="EMBL" id="CP003345">
    <property type="protein sequence ID" value="AFM06228.1"/>
    <property type="molecule type" value="Genomic_DNA"/>
</dbReference>
<evidence type="ECO:0000256" key="1">
    <source>
        <dbReference type="SAM" id="Phobius"/>
    </source>
</evidence>
<keyword evidence="3" id="KW-1185">Reference proteome</keyword>
<dbReference type="OrthoDB" id="7058586at2"/>
<keyword evidence="1" id="KW-0812">Transmembrane</keyword>
<name>I4AQJ3_BERLS</name>
<keyword evidence="1" id="KW-1133">Transmembrane helix</keyword>
<dbReference type="HOGENOM" id="CLU_1270748_0_0_10"/>
<protein>
    <submittedName>
        <fullName evidence="2">Uncharacterized protein</fullName>
    </submittedName>
</protein>
<feature type="transmembrane region" description="Helical" evidence="1">
    <location>
        <begin position="46"/>
        <end position="63"/>
    </location>
</feature>